<gene>
    <name evidence="1" type="ORF">COV74_00010</name>
</gene>
<accession>A0A2H0LVS4</accession>
<proteinExistence type="predicted"/>
<comment type="caution">
    <text evidence="1">The sequence shown here is derived from an EMBL/GenBank/DDBJ whole genome shotgun (WGS) entry which is preliminary data.</text>
</comment>
<dbReference type="EMBL" id="PCVY01000001">
    <property type="protein sequence ID" value="PIQ87605.1"/>
    <property type="molecule type" value="Genomic_DNA"/>
</dbReference>
<organism evidence="1 2">
    <name type="scientific">Candidatus Abzuiibacterium crystallinum</name>
    <dbReference type="NCBI Taxonomy" id="1974748"/>
    <lineage>
        <taxon>Bacteria</taxon>
        <taxon>Pseudomonadati</taxon>
        <taxon>Candidatus Omnitrophota</taxon>
        <taxon>Candidatus Abzuiibacterium</taxon>
    </lineage>
</organism>
<name>A0A2H0LVS4_9BACT</name>
<protein>
    <submittedName>
        <fullName evidence="1">Uncharacterized protein</fullName>
    </submittedName>
</protein>
<dbReference type="AlphaFoldDB" id="A0A2H0LVS4"/>
<dbReference type="Proteomes" id="UP000230859">
    <property type="component" value="Unassembled WGS sequence"/>
</dbReference>
<sequence>MGEKVDSLLPLRKEMIEVKEKLRSLNIRVSALEVAVRTVFTTELPAIKNRLTRLGSALLASESRP</sequence>
<evidence type="ECO:0000313" key="1">
    <source>
        <dbReference type="EMBL" id="PIQ87605.1"/>
    </source>
</evidence>
<evidence type="ECO:0000313" key="2">
    <source>
        <dbReference type="Proteomes" id="UP000230859"/>
    </source>
</evidence>
<reference evidence="1 2" key="1">
    <citation type="submission" date="2017-09" db="EMBL/GenBank/DDBJ databases">
        <title>Depth-based differentiation of microbial function through sediment-hosted aquifers and enrichment of novel symbionts in the deep terrestrial subsurface.</title>
        <authorList>
            <person name="Probst A.J."/>
            <person name="Ladd B."/>
            <person name="Jarett J.K."/>
            <person name="Geller-Mcgrath D.E."/>
            <person name="Sieber C.M."/>
            <person name="Emerson J.B."/>
            <person name="Anantharaman K."/>
            <person name="Thomas B.C."/>
            <person name="Malmstrom R."/>
            <person name="Stieglmeier M."/>
            <person name="Klingl A."/>
            <person name="Woyke T."/>
            <person name="Ryan C.M."/>
            <person name="Banfield J.F."/>
        </authorList>
    </citation>
    <scope>NUCLEOTIDE SEQUENCE [LARGE SCALE GENOMIC DNA]</scope>
    <source>
        <strain evidence="1">CG11_big_fil_rev_8_21_14_0_20_45_26</strain>
    </source>
</reference>